<keyword evidence="10" id="KW-0597">Phosphoprotein</keyword>
<feature type="domain" description="SH2" evidence="21">
    <location>
        <begin position="49"/>
        <end position="145"/>
    </location>
</feature>
<dbReference type="Pfam" id="PF07647">
    <property type="entry name" value="SAM_2"/>
    <property type="match status" value="1"/>
</dbReference>
<feature type="region of interest" description="Disordered" evidence="20">
    <location>
        <begin position="1085"/>
        <end position="1204"/>
    </location>
</feature>
<keyword evidence="17" id="KW-0966">Cell projection</keyword>
<comment type="subcellular location">
    <subcellularLocation>
        <location evidence="4">Cell projection</location>
        <location evidence="4">Filopodium</location>
    </subcellularLocation>
    <subcellularLocation>
        <location evidence="5">Cell projection</location>
        <location evidence="5">Lamellipodium</location>
    </subcellularLocation>
    <subcellularLocation>
        <location evidence="2">Cytoplasm</location>
        <location evidence="2">Cytoskeleton</location>
    </subcellularLocation>
    <subcellularLocation>
        <location evidence="6">Cytoplasm</location>
        <location evidence="6">Cytosol</location>
    </subcellularLocation>
    <subcellularLocation>
        <location evidence="1">Membrane</location>
        <topology evidence="1">Peripheral membrane protein</topology>
    </subcellularLocation>
    <subcellularLocation>
        <location evidence="3">Nucleus speckle</location>
    </subcellularLocation>
</comment>
<evidence type="ECO:0000259" key="21">
    <source>
        <dbReference type="PROSITE" id="PS50001"/>
    </source>
</evidence>
<feature type="region of interest" description="Disordered" evidence="20">
    <location>
        <begin position="157"/>
        <end position="181"/>
    </location>
</feature>
<dbReference type="InterPro" id="IPR057509">
    <property type="entry name" value="C2_SHIP1-2_2nd"/>
</dbReference>
<proteinExistence type="inferred from homology"/>
<evidence type="ECO:0000256" key="1">
    <source>
        <dbReference type="ARBA" id="ARBA00004170"/>
    </source>
</evidence>
<keyword evidence="12" id="KW-0391">Immunity</keyword>
<organism evidence="23 24">
    <name type="scientific">Scyliorhinus torazame</name>
    <name type="common">Cloudy catshark</name>
    <name type="synonym">Catulus torazame</name>
    <dbReference type="NCBI Taxonomy" id="75743"/>
    <lineage>
        <taxon>Eukaryota</taxon>
        <taxon>Metazoa</taxon>
        <taxon>Chordata</taxon>
        <taxon>Craniata</taxon>
        <taxon>Vertebrata</taxon>
        <taxon>Chondrichthyes</taxon>
        <taxon>Elasmobranchii</taxon>
        <taxon>Galeomorphii</taxon>
        <taxon>Galeoidea</taxon>
        <taxon>Carcharhiniformes</taxon>
        <taxon>Scyliorhinidae</taxon>
        <taxon>Scyliorhinus</taxon>
    </lineage>
</organism>
<feature type="compositionally biased region" description="Polar residues" evidence="20">
    <location>
        <begin position="172"/>
        <end position="181"/>
    </location>
</feature>
<evidence type="ECO:0000256" key="16">
    <source>
        <dbReference type="ARBA" id="ARBA00023242"/>
    </source>
</evidence>
<dbReference type="Pfam" id="PF24150">
    <property type="entry name" value="C2_SHIP1-2_first"/>
    <property type="match status" value="1"/>
</dbReference>
<name>A0A401PFG8_SCYTO</name>
<feature type="region of interest" description="Disordered" evidence="20">
    <location>
        <begin position="942"/>
        <end position="977"/>
    </location>
</feature>
<comment type="catalytic activity">
    <reaction evidence="18">
        <text>a 1,2-diacyl-sn-glycero-3-phospho-(1D-myo-inositol-3,4,5-trisphosphate) + H2O = a 1,2-diacyl-sn-glycero-3-phospho-(1D-myo-inositol-3,4-bisphosphate) + phosphate</text>
        <dbReference type="Rhea" id="RHEA:25528"/>
        <dbReference type="ChEBI" id="CHEBI:15377"/>
        <dbReference type="ChEBI" id="CHEBI:43474"/>
        <dbReference type="ChEBI" id="CHEBI:57658"/>
        <dbReference type="ChEBI" id="CHEBI:57836"/>
        <dbReference type="EC" id="3.1.3.86"/>
    </reaction>
    <physiologicalReaction direction="left-to-right" evidence="18">
        <dbReference type="Rhea" id="RHEA:25529"/>
    </physiologicalReaction>
</comment>
<feature type="region of interest" description="Disordered" evidence="20">
    <location>
        <begin position="999"/>
        <end position="1059"/>
    </location>
</feature>
<feature type="compositionally biased region" description="Polar residues" evidence="20">
    <location>
        <begin position="960"/>
        <end position="971"/>
    </location>
</feature>
<gene>
    <name evidence="23" type="ORF">scyTo_0008947</name>
</gene>
<dbReference type="Gene3D" id="3.30.505.10">
    <property type="entry name" value="SH2 domain"/>
    <property type="match status" value="1"/>
</dbReference>
<dbReference type="Pfam" id="PF00017">
    <property type="entry name" value="SH2"/>
    <property type="match status" value="1"/>
</dbReference>
<evidence type="ECO:0000256" key="15">
    <source>
        <dbReference type="ARBA" id="ARBA00023212"/>
    </source>
</evidence>
<comment type="similarity">
    <text evidence="7">Belongs to the inositol 1,4,5-trisphosphate 5-phosphatase family.</text>
</comment>
<evidence type="ECO:0000313" key="24">
    <source>
        <dbReference type="Proteomes" id="UP000288216"/>
    </source>
</evidence>
<dbReference type="SMART" id="SM00454">
    <property type="entry name" value="SAM"/>
    <property type="match status" value="1"/>
</dbReference>
<keyword evidence="16" id="KW-0539">Nucleus</keyword>
<dbReference type="Gene3D" id="1.10.150.50">
    <property type="entry name" value="Transcription Factor, Ets-1"/>
    <property type="match status" value="1"/>
</dbReference>
<evidence type="ECO:0000256" key="5">
    <source>
        <dbReference type="ARBA" id="ARBA00004510"/>
    </source>
</evidence>
<dbReference type="GO" id="GO:0016020">
    <property type="term" value="C:membrane"/>
    <property type="evidence" value="ECO:0007669"/>
    <property type="project" value="UniProtKB-SubCell"/>
</dbReference>
<protein>
    <recommendedName>
        <fullName evidence="8">phosphatidylinositol-3,4,5-trisphosphate 5-phosphatase</fullName>
        <ecNumber evidence="8">3.1.3.86</ecNumber>
    </recommendedName>
</protein>
<dbReference type="GO" id="GO:0016607">
    <property type="term" value="C:nuclear speck"/>
    <property type="evidence" value="ECO:0007669"/>
    <property type="project" value="UniProtKB-SubCell"/>
</dbReference>
<evidence type="ECO:0000256" key="18">
    <source>
        <dbReference type="ARBA" id="ARBA00023377"/>
    </source>
</evidence>
<dbReference type="InterPro" id="IPR057510">
    <property type="entry name" value="C2_SHIP1-2_first"/>
</dbReference>
<dbReference type="GO" id="GO:0004445">
    <property type="term" value="F:inositol-polyphosphate 5-phosphatase activity"/>
    <property type="evidence" value="ECO:0007669"/>
    <property type="project" value="TreeGrafter"/>
</dbReference>
<evidence type="ECO:0000256" key="19">
    <source>
        <dbReference type="PROSITE-ProRule" id="PRU00191"/>
    </source>
</evidence>
<feature type="domain" description="SAM" evidence="22">
    <location>
        <begin position="1225"/>
        <end position="1275"/>
    </location>
</feature>
<keyword evidence="14" id="KW-0472">Membrane</keyword>
<dbReference type="InterPro" id="IPR036860">
    <property type="entry name" value="SH2_dom_sf"/>
</dbReference>
<dbReference type="InterPro" id="IPR013761">
    <property type="entry name" value="SAM/pointed_sf"/>
</dbReference>
<dbReference type="PANTHER" id="PTHR46051:SF2">
    <property type="entry name" value="PHOSPHATIDYLINOSITOL 3,4,5-TRISPHOSPHATE 5-PHOSPHATASE 2"/>
    <property type="match status" value="1"/>
</dbReference>
<dbReference type="SMART" id="SM00128">
    <property type="entry name" value="IPPc"/>
    <property type="match status" value="1"/>
</dbReference>
<dbReference type="InterPro" id="IPR036691">
    <property type="entry name" value="Endo/exonu/phosph_ase_sf"/>
</dbReference>
<dbReference type="Pfam" id="PF22669">
    <property type="entry name" value="Exo_endo_phos2"/>
    <property type="match status" value="1"/>
</dbReference>
<dbReference type="InterPro" id="IPR000980">
    <property type="entry name" value="SH2"/>
</dbReference>
<dbReference type="GO" id="GO:0005856">
    <property type="term" value="C:cytoskeleton"/>
    <property type="evidence" value="ECO:0007669"/>
    <property type="project" value="UniProtKB-SubCell"/>
</dbReference>
<evidence type="ECO:0000256" key="17">
    <source>
        <dbReference type="ARBA" id="ARBA00023273"/>
    </source>
</evidence>
<evidence type="ECO:0000256" key="6">
    <source>
        <dbReference type="ARBA" id="ARBA00004514"/>
    </source>
</evidence>
<dbReference type="OrthoDB" id="7862313at2759"/>
<evidence type="ECO:0000256" key="9">
    <source>
        <dbReference type="ARBA" id="ARBA00022490"/>
    </source>
</evidence>
<evidence type="ECO:0000256" key="3">
    <source>
        <dbReference type="ARBA" id="ARBA00004324"/>
    </source>
</evidence>
<evidence type="ECO:0000256" key="14">
    <source>
        <dbReference type="ARBA" id="ARBA00023136"/>
    </source>
</evidence>
<dbReference type="SMART" id="SM00252">
    <property type="entry name" value="SH2"/>
    <property type="match status" value="1"/>
</dbReference>
<dbReference type="OMA" id="EWISFET"/>
<evidence type="ECO:0000259" key="22">
    <source>
        <dbReference type="PROSITE" id="PS50105"/>
    </source>
</evidence>
<evidence type="ECO:0000256" key="7">
    <source>
        <dbReference type="ARBA" id="ARBA00008734"/>
    </source>
</evidence>
<evidence type="ECO:0000256" key="20">
    <source>
        <dbReference type="SAM" id="MobiDB-lite"/>
    </source>
</evidence>
<keyword evidence="11" id="KW-0378">Hydrolase</keyword>
<dbReference type="SUPFAM" id="SSF47769">
    <property type="entry name" value="SAM/Pointed domain"/>
    <property type="match status" value="1"/>
</dbReference>
<dbReference type="GO" id="GO:0030175">
    <property type="term" value="C:filopodium"/>
    <property type="evidence" value="ECO:0007669"/>
    <property type="project" value="UniProtKB-SubCell"/>
</dbReference>
<evidence type="ECO:0000256" key="4">
    <source>
        <dbReference type="ARBA" id="ARBA00004486"/>
    </source>
</evidence>
<feature type="compositionally biased region" description="Basic and acidic residues" evidence="20">
    <location>
        <begin position="1137"/>
        <end position="1164"/>
    </location>
</feature>
<evidence type="ECO:0000256" key="10">
    <source>
        <dbReference type="ARBA" id="ARBA00022553"/>
    </source>
</evidence>
<dbReference type="PROSITE" id="PS50105">
    <property type="entry name" value="SAM_DOMAIN"/>
    <property type="match status" value="1"/>
</dbReference>
<accession>A0A401PFG8</accession>
<dbReference type="GO" id="GO:0034485">
    <property type="term" value="F:phosphatidylinositol-3,4,5-trisphosphate 5-phosphatase activity"/>
    <property type="evidence" value="ECO:0007669"/>
    <property type="project" value="UniProtKB-EC"/>
</dbReference>
<dbReference type="GO" id="GO:0002376">
    <property type="term" value="P:immune system process"/>
    <property type="evidence" value="ECO:0007669"/>
    <property type="project" value="UniProtKB-KW"/>
</dbReference>
<dbReference type="InterPro" id="IPR000300">
    <property type="entry name" value="IPPc"/>
</dbReference>
<evidence type="ECO:0000256" key="13">
    <source>
        <dbReference type="ARBA" id="ARBA00022999"/>
    </source>
</evidence>
<dbReference type="FunFam" id="3.60.10.10:FF:000005">
    <property type="entry name" value="phosphatidylinositol 3,4,5-trisphosphate 5-phosphatase 1"/>
    <property type="match status" value="1"/>
</dbReference>
<dbReference type="GO" id="GO:0046856">
    <property type="term" value="P:phosphatidylinositol dephosphorylation"/>
    <property type="evidence" value="ECO:0007669"/>
    <property type="project" value="InterPro"/>
</dbReference>
<dbReference type="GO" id="GO:0043569">
    <property type="term" value="P:negative regulation of insulin-like growth factor receptor signaling pathway"/>
    <property type="evidence" value="ECO:0007669"/>
    <property type="project" value="TreeGrafter"/>
</dbReference>
<dbReference type="EMBL" id="BFAA01003536">
    <property type="protein sequence ID" value="GCB71838.1"/>
    <property type="molecule type" value="Genomic_DNA"/>
</dbReference>
<dbReference type="EC" id="3.1.3.86" evidence="8"/>
<dbReference type="PROSITE" id="PS50001">
    <property type="entry name" value="SH2"/>
    <property type="match status" value="1"/>
</dbReference>
<comment type="caution">
    <text evidence="23">The sequence shown here is derived from an EMBL/GenBank/DDBJ whole genome shotgun (WGS) entry which is preliminary data.</text>
</comment>
<evidence type="ECO:0000256" key="8">
    <source>
        <dbReference type="ARBA" id="ARBA00012981"/>
    </source>
</evidence>
<feature type="compositionally biased region" description="Basic and acidic residues" evidence="20">
    <location>
        <begin position="1027"/>
        <end position="1049"/>
    </location>
</feature>
<dbReference type="GO" id="GO:0005829">
    <property type="term" value="C:cytosol"/>
    <property type="evidence" value="ECO:0007669"/>
    <property type="project" value="UniProtKB-SubCell"/>
</dbReference>
<evidence type="ECO:0000313" key="23">
    <source>
        <dbReference type="EMBL" id="GCB71838.1"/>
    </source>
</evidence>
<dbReference type="Proteomes" id="UP000288216">
    <property type="component" value="Unassembled WGS sequence"/>
</dbReference>
<dbReference type="GO" id="GO:0050776">
    <property type="term" value="P:regulation of immune response"/>
    <property type="evidence" value="ECO:0007669"/>
    <property type="project" value="TreeGrafter"/>
</dbReference>
<keyword evidence="24" id="KW-1185">Reference proteome</keyword>
<evidence type="ECO:0000256" key="12">
    <source>
        <dbReference type="ARBA" id="ARBA00022859"/>
    </source>
</evidence>
<dbReference type="Pfam" id="PF24147">
    <property type="entry name" value="C2_SHIP1-2_2nd"/>
    <property type="match status" value="1"/>
</dbReference>
<reference evidence="23 24" key="1">
    <citation type="journal article" date="2018" name="Nat. Ecol. Evol.">
        <title>Shark genomes provide insights into elasmobranch evolution and the origin of vertebrates.</title>
        <authorList>
            <person name="Hara Y"/>
            <person name="Yamaguchi K"/>
            <person name="Onimaru K"/>
            <person name="Kadota M"/>
            <person name="Koyanagi M"/>
            <person name="Keeley SD"/>
            <person name="Tatsumi K"/>
            <person name="Tanaka K"/>
            <person name="Motone F"/>
            <person name="Kageyama Y"/>
            <person name="Nozu R"/>
            <person name="Adachi N"/>
            <person name="Nishimura O"/>
            <person name="Nakagawa R"/>
            <person name="Tanegashima C"/>
            <person name="Kiyatake I"/>
            <person name="Matsumoto R"/>
            <person name="Murakumo K"/>
            <person name="Nishida K"/>
            <person name="Terakita A"/>
            <person name="Kuratani S"/>
            <person name="Sato K"/>
            <person name="Hyodo S Kuraku.S."/>
        </authorList>
    </citation>
    <scope>NUCLEOTIDE SEQUENCE [LARGE SCALE GENOMIC DNA]</scope>
</reference>
<dbReference type="SUPFAM" id="SSF55550">
    <property type="entry name" value="SH2 domain"/>
    <property type="match status" value="1"/>
</dbReference>
<evidence type="ECO:0000256" key="11">
    <source>
        <dbReference type="ARBA" id="ARBA00022801"/>
    </source>
</evidence>
<keyword evidence="15" id="KW-0206">Cytoskeleton</keyword>
<dbReference type="SUPFAM" id="SSF56219">
    <property type="entry name" value="DNase I-like"/>
    <property type="match status" value="1"/>
</dbReference>
<dbReference type="GO" id="GO:0030027">
    <property type="term" value="C:lamellipodium"/>
    <property type="evidence" value="ECO:0007669"/>
    <property type="project" value="UniProtKB-SubCell"/>
</dbReference>
<sequence length="1283" mass="144309">MDWRLLTLHYLVAVRVRYEIVNGKQQIKRGLIDRFALGVDRMAVASPPWYHLDISRAQAEELLAKAGMDGSFLVRGSESVTGAYALCLLYLKQVYTYRILQDEEGFLAVQTEKGVPVKRFSCLIDLMLNYQQPYQGLVTPLQYPVERENEKEILDDLSDGEDEKPALPPRPFNTSINTSEARNSLTQELQERLQEGSLKSEYATMMNDYFKTNLQKDLDAMSMGTTSLLHLNKAIVRLCKDLDREIDLVVTNLEAITQVFGGNSHCNTHKKEEPLSPSGTRDLEGLINKIKNLGNLLPNMEERVLRGLQHMAATHGVELPILLASSENSGRNASKPIPVQSFEVRFGKTQKYTLSVDVDGGKLQISKKAVGSPEEAISYDKILQLVKYQSTPNTLQIVTDKENQKNQQRDFIFENARKREAFCQLLQLMKNIHSQQDEPDMISIFIGSWNMGAANPPKSIASWLMSKGLGRTRDETTATIPHDIYVIGTQENSLGDKEWVDFLRAGIKDVTELDFKVVATQSLWSIKIAVLIKPDHEHRVSHVNMSSVKTGIANTFGNKGAVGVSFLFNRTSLGFVNCHLTSGSEKVLRRNQNYLDILRLLSLGDKQLSSFDIALRFTHIFWFGDLNYRLDMDVQTKALVTLNSQSSFPHLTDEEEITFPPTYRYERNTRDSYSWQKHKTTGVRINVPSWCDRVLWKSYPETYIQCTSYGCTDDIMTSDHSPIFSTFEIGVTSQFVSKKGPCNRSGQACIEFEIIEAIVKTTCKTKFFIEFHSGCLEEFKKSLDNGTQLCIKHGFLRVEWAAHQLPMLSPILSDIEYLQDQHLLLTIKSTDGYESYGECCIALKPLIGNTPQTFETGLSHLGDESGSLRVTMRVVVPAERKRTRERLYEWISSERDGNRFPKDIAISSKPMQEHAGGYGKKFGQSSAFSEVVSSMFSIWPEDGAHPGNAATGMKGKGSEEASQSRMKQSNAVEDDTHLNSYNNPAYFVLEGLPYSQSGTGCQENAGIPVSKTIPRNRPQPLPPTVLEKPKDSSFRHLNNEGGSSEHEGPRNSYDPSQHNFPKMMEVEMQNNPLYASSADVWGKAHQPAAAKVNQEWHKSTTSPRDSQEFKAPTTAPSRFSRPQVGVKGGPQASLINEVRDKIAERKPDDHHVGKPLSSKDRQSNRSELPLPVRERPTVSPRLPARNKGPEIQPRSTRMDMPPPLPVKSRTFETGIFDNRSSCGILSEFLKHLGLDKYEAGLIENGWDNLEYWSGITEEDLQEAGVTDPTHRKMLLEISSQSKP</sequence>
<dbReference type="Gene3D" id="3.60.10.10">
    <property type="entry name" value="Endonuclease/exonuclease/phosphatase"/>
    <property type="match status" value="1"/>
</dbReference>
<keyword evidence="13 19" id="KW-0727">SH2 domain</keyword>
<keyword evidence="9" id="KW-0963">Cytoplasm</keyword>
<dbReference type="InterPro" id="IPR001660">
    <property type="entry name" value="SAM"/>
</dbReference>
<dbReference type="PANTHER" id="PTHR46051">
    <property type="entry name" value="SH2 DOMAIN-CONTAINING PROTEIN"/>
    <property type="match status" value="1"/>
</dbReference>
<dbReference type="STRING" id="75743.A0A401PFG8"/>
<evidence type="ECO:0000256" key="2">
    <source>
        <dbReference type="ARBA" id="ARBA00004245"/>
    </source>
</evidence>